<dbReference type="PANTHER" id="PTHR12993">
    <property type="entry name" value="N-ACETYLGLUCOSAMINYL-PHOSPHATIDYLINOSITOL DE-N-ACETYLASE-RELATED"/>
    <property type="match status" value="1"/>
</dbReference>
<evidence type="ECO:0000256" key="2">
    <source>
        <dbReference type="ARBA" id="ARBA00012176"/>
    </source>
</evidence>
<dbReference type="GO" id="GO:0006506">
    <property type="term" value="P:GPI anchor biosynthetic process"/>
    <property type="evidence" value="ECO:0007669"/>
    <property type="project" value="UniProtKB-UniPathway"/>
</dbReference>
<dbReference type="GO" id="GO:0016020">
    <property type="term" value="C:membrane"/>
    <property type="evidence" value="ECO:0007669"/>
    <property type="project" value="GOC"/>
</dbReference>
<evidence type="ECO:0000256" key="1">
    <source>
        <dbReference type="ARBA" id="ARBA00006066"/>
    </source>
</evidence>
<protein>
    <recommendedName>
        <fullName evidence="2">N-acetylglucosaminylphosphatidylinositol deacetylase</fullName>
        <ecNumber evidence="2">3.5.1.89</ecNumber>
    </recommendedName>
</protein>
<accession>A0A8H4R740</accession>
<sequence length="123" mass="13724">MFFSPTMMALTAPHLNNHFEILCLCSGEDPALRETRREELLKSATILGLKSPNDVTVLNDDRFADSMTVTWDHNLVAEILSRKFVASIDSSTPELSLDVLITFDNQGISSHDNHISLYHGALH</sequence>
<dbReference type="InterPro" id="IPR003737">
    <property type="entry name" value="GlcNAc_PI_deacetylase-related"/>
</dbReference>
<dbReference type="GO" id="GO:0005783">
    <property type="term" value="C:endoplasmic reticulum"/>
    <property type="evidence" value="ECO:0007669"/>
    <property type="project" value="TreeGrafter"/>
</dbReference>
<dbReference type="AlphaFoldDB" id="A0A8H4R740"/>
<comment type="similarity">
    <text evidence="1">Belongs to the PIGL family.</text>
</comment>
<proteinExistence type="inferred from homology"/>
<dbReference type="InterPro" id="IPR024078">
    <property type="entry name" value="LmbE-like_dom_sf"/>
</dbReference>
<dbReference type="GO" id="GO:0000225">
    <property type="term" value="F:N-acetylglucosaminylphosphatidylinositol deacetylase activity"/>
    <property type="evidence" value="ECO:0007669"/>
    <property type="project" value="UniProtKB-EC"/>
</dbReference>
<dbReference type="SUPFAM" id="SSF102588">
    <property type="entry name" value="LmbE-like"/>
    <property type="match status" value="1"/>
</dbReference>
<gene>
    <name evidence="3" type="ORF">G7Y89_g13612</name>
</gene>
<dbReference type="EC" id="3.5.1.89" evidence="2"/>
<dbReference type="OrthoDB" id="440160at2759"/>
<dbReference type="PANTHER" id="PTHR12993:SF11">
    <property type="entry name" value="N-ACETYLGLUCOSAMINYL-PHOSPHATIDYLINOSITOL DE-N-ACETYLASE"/>
    <property type="match status" value="1"/>
</dbReference>
<name>A0A8H4R740_9HELO</name>
<evidence type="ECO:0000313" key="3">
    <source>
        <dbReference type="EMBL" id="KAF4624557.1"/>
    </source>
</evidence>
<dbReference type="UniPathway" id="UPA00196"/>
<evidence type="ECO:0000313" key="4">
    <source>
        <dbReference type="Proteomes" id="UP000566819"/>
    </source>
</evidence>
<keyword evidence="4" id="KW-1185">Reference proteome</keyword>
<organism evidence="3 4">
    <name type="scientific">Cudoniella acicularis</name>
    <dbReference type="NCBI Taxonomy" id="354080"/>
    <lineage>
        <taxon>Eukaryota</taxon>
        <taxon>Fungi</taxon>
        <taxon>Dikarya</taxon>
        <taxon>Ascomycota</taxon>
        <taxon>Pezizomycotina</taxon>
        <taxon>Leotiomycetes</taxon>
        <taxon>Helotiales</taxon>
        <taxon>Tricladiaceae</taxon>
        <taxon>Cudoniella</taxon>
    </lineage>
</organism>
<comment type="caution">
    <text evidence="3">The sequence shown here is derived from an EMBL/GenBank/DDBJ whole genome shotgun (WGS) entry which is preliminary data.</text>
</comment>
<dbReference type="Proteomes" id="UP000566819">
    <property type="component" value="Unassembled WGS sequence"/>
</dbReference>
<reference evidence="3 4" key="1">
    <citation type="submission" date="2020-03" db="EMBL/GenBank/DDBJ databases">
        <title>Draft Genome Sequence of Cudoniella acicularis.</title>
        <authorList>
            <person name="Buettner E."/>
            <person name="Kellner H."/>
        </authorList>
    </citation>
    <scope>NUCLEOTIDE SEQUENCE [LARGE SCALE GENOMIC DNA]</scope>
    <source>
        <strain evidence="3 4">DSM 108380</strain>
    </source>
</reference>
<dbReference type="EMBL" id="JAAMPI010001618">
    <property type="protein sequence ID" value="KAF4624557.1"/>
    <property type="molecule type" value="Genomic_DNA"/>
</dbReference>
<dbReference type="Gene3D" id="3.40.50.10320">
    <property type="entry name" value="LmbE-like"/>
    <property type="match status" value="1"/>
</dbReference>
<dbReference type="Pfam" id="PF02585">
    <property type="entry name" value="PIG-L"/>
    <property type="match status" value="1"/>
</dbReference>